<keyword evidence="3 5" id="KW-0238">DNA-binding</keyword>
<comment type="caution">
    <text evidence="8">The sequence shown here is derived from an EMBL/GenBank/DDBJ whole genome shotgun (WGS) entry which is preliminary data.</text>
</comment>
<dbReference type="EMBL" id="JAUIZM010000001">
    <property type="protein sequence ID" value="KAK1402357.1"/>
    <property type="molecule type" value="Genomic_DNA"/>
</dbReference>
<feature type="compositionally biased region" description="Basic and acidic residues" evidence="6">
    <location>
        <begin position="31"/>
        <end position="40"/>
    </location>
</feature>
<dbReference type="InterPro" id="IPR031061">
    <property type="entry name" value="HMGB_plant"/>
</dbReference>
<gene>
    <name evidence="8" type="ORF">POM88_001962</name>
</gene>
<evidence type="ECO:0000256" key="1">
    <source>
        <dbReference type="ARBA" id="ARBA00004123"/>
    </source>
</evidence>
<dbReference type="PANTHER" id="PTHR46261:SF35">
    <property type="entry name" value="HIGH MOBILITY GROUP B PROTEIN 4-RELATED"/>
    <property type="match status" value="1"/>
</dbReference>
<dbReference type="PANTHER" id="PTHR46261">
    <property type="entry name" value="HIGH MOBILITY GROUP B PROTEIN 4-RELATED"/>
    <property type="match status" value="1"/>
</dbReference>
<organism evidence="8 9">
    <name type="scientific">Heracleum sosnowskyi</name>
    <dbReference type="NCBI Taxonomy" id="360622"/>
    <lineage>
        <taxon>Eukaryota</taxon>
        <taxon>Viridiplantae</taxon>
        <taxon>Streptophyta</taxon>
        <taxon>Embryophyta</taxon>
        <taxon>Tracheophyta</taxon>
        <taxon>Spermatophyta</taxon>
        <taxon>Magnoliopsida</taxon>
        <taxon>eudicotyledons</taxon>
        <taxon>Gunneridae</taxon>
        <taxon>Pentapetalae</taxon>
        <taxon>asterids</taxon>
        <taxon>campanulids</taxon>
        <taxon>Apiales</taxon>
        <taxon>Apiaceae</taxon>
        <taxon>Apioideae</taxon>
        <taxon>apioid superclade</taxon>
        <taxon>Tordylieae</taxon>
        <taxon>Tordyliinae</taxon>
        <taxon>Heracleum</taxon>
    </lineage>
</organism>
<dbReference type="GO" id="GO:0003677">
    <property type="term" value="F:DNA binding"/>
    <property type="evidence" value="ECO:0007669"/>
    <property type="project" value="UniProtKB-UniRule"/>
</dbReference>
<dbReference type="GO" id="GO:0030527">
    <property type="term" value="F:structural constituent of chromatin"/>
    <property type="evidence" value="ECO:0007669"/>
    <property type="project" value="UniProtKB-ARBA"/>
</dbReference>
<dbReference type="PROSITE" id="PS50118">
    <property type="entry name" value="HMG_BOX_2"/>
    <property type="match status" value="1"/>
</dbReference>
<dbReference type="GO" id="GO:0003682">
    <property type="term" value="F:chromatin binding"/>
    <property type="evidence" value="ECO:0007669"/>
    <property type="project" value="UniProtKB-ARBA"/>
</dbReference>
<dbReference type="AlphaFoldDB" id="A0AAD8JH61"/>
<dbReference type="InterPro" id="IPR009071">
    <property type="entry name" value="HMG_box_dom"/>
</dbReference>
<sequence>MRGEFTMKGLKTMIESTTVDSRLGVKRKTKKEKDAKDPNKPKRPATAFFIFMESFRVEFKENHPGTANHSFAAISKAGGQKWKMMSQAEKASYVAKAQQRKKEYEKKMQIYEREQAGSNDEGSDQSKSEVYDAVGSKEDEDDA</sequence>
<dbReference type="GO" id="GO:0005634">
    <property type="term" value="C:nucleus"/>
    <property type="evidence" value="ECO:0007669"/>
    <property type="project" value="UniProtKB-SubCell"/>
</dbReference>
<proteinExistence type="inferred from homology"/>
<keyword evidence="9" id="KW-1185">Reference proteome</keyword>
<dbReference type="InterPro" id="IPR036910">
    <property type="entry name" value="HMG_box_dom_sf"/>
</dbReference>
<dbReference type="CDD" id="cd22005">
    <property type="entry name" value="HMG-box_AtHMGB1-like"/>
    <property type="match status" value="1"/>
</dbReference>
<evidence type="ECO:0000313" key="9">
    <source>
        <dbReference type="Proteomes" id="UP001237642"/>
    </source>
</evidence>
<dbReference type="SMART" id="SM00398">
    <property type="entry name" value="HMG"/>
    <property type="match status" value="1"/>
</dbReference>
<reference evidence="8" key="1">
    <citation type="submission" date="2023-02" db="EMBL/GenBank/DDBJ databases">
        <title>Genome of toxic invasive species Heracleum sosnowskyi carries increased number of genes despite the absence of recent whole-genome duplications.</title>
        <authorList>
            <person name="Schelkunov M."/>
            <person name="Shtratnikova V."/>
            <person name="Makarenko M."/>
            <person name="Klepikova A."/>
            <person name="Omelchenko D."/>
            <person name="Novikova G."/>
            <person name="Obukhova E."/>
            <person name="Bogdanov V."/>
            <person name="Penin A."/>
            <person name="Logacheva M."/>
        </authorList>
    </citation>
    <scope>NUCLEOTIDE SEQUENCE</scope>
    <source>
        <strain evidence="8">Hsosn_3</strain>
        <tissue evidence="8">Leaf</tissue>
    </source>
</reference>
<evidence type="ECO:0000256" key="6">
    <source>
        <dbReference type="SAM" id="MobiDB-lite"/>
    </source>
</evidence>
<feature type="domain" description="HMG box" evidence="7">
    <location>
        <begin position="41"/>
        <end position="112"/>
    </location>
</feature>
<evidence type="ECO:0000256" key="2">
    <source>
        <dbReference type="ARBA" id="ARBA00008774"/>
    </source>
</evidence>
<dbReference type="SUPFAM" id="SSF47095">
    <property type="entry name" value="HMG-box"/>
    <property type="match status" value="1"/>
</dbReference>
<feature type="region of interest" description="Disordered" evidence="6">
    <location>
        <begin position="106"/>
        <end position="143"/>
    </location>
</feature>
<accession>A0AAD8JH61</accession>
<evidence type="ECO:0000256" key="4">
    <source>
        <dbReference type="ARBA" id="ARBA00023242"/>
    </source>
</evidence>
<dbReference type="GO" id="GO:0006325">
    <property type="term" value="P:chromatin organization"/>
    <property type="evidence" value="ECO:0007669"/>
    <property type="project" value="UniProtKB-ARBA"/>
</dbReference>
<dbReference type="GO" id="GO:0000785">
    <property type="term" value="C:chromatin"/>
    <property type="evidence" value="ECO:0007669"/>
    <property type="project" value="UniProtKB-ARBA"/>
</dbReference>
<protein>
    <submittedName>
        <fullName evidence="8">High mobility group B protein 3-like</fullName>
    </submittedName>
</protein>
<evidence type="ECO:0000259" key="7">
    <source>
        <dbReference type="PROSITE" id="PS50118"/>
    </source>
</evidence>
<name>A0AAD8JH61_9APIA</name>
<dbReference type="Pfam" id="PF00505">
    <property type="entry name" value="HMG_box"/>
    <property type="match status" value="1"/>
</dbReference>
<evidence type="ECO:0000256" key="3">
    <source>
        <dbReference type="ARBA" id="ARBA00023125"/>
    </source>
</evidence>
<comment type="subcellular location">
    <subcellularLocation>
        <location evidence="1">Nucleus</location>
    </subcellularLocation>
</comment>
<dbReference type="Proteomes" id="UP001237642">
    <property type="component" value="Unassembled WGS sequence"/>
</dbReference>
<comment type="similarity">
    <text evidence="2">Belongs to the HMGB family.</text>
</comment>
<reference evidence="8" key="2">
    <citation type="submission" date="2023-05" db="EMBL/GenBank/DDBJ databases">
        <authorList>
            <person name="Schelkunov M.I."/>
        </authorList>
    </citation>
    <scope>NUCLEOTIDE SEQUENCE</scope>
    <source>
        <strain evidence="8">Hsosn_3</strain>
        <tissue evidence="8">Leaf</tissue>
    </source>
</reference>
<dbReference type="Gene3D" id="1.10.30.10">
    <property type="entry name" value="High mobility group box domain"/>
    <property type="match status" value="1"/>
</dbReference>
<feature type="compositionally biased region" description="Basic and acidic residues" evidence="6">
    <location>
        <begin position="106"/>
        <end position="115"/>
    </location>
</feature>
<evidence type="ECO:0000256" key="5">
    <source>
        <dbReference type="PROSITE-ProRule" id="PRU00267"/>
    </source>
</evidence>
<keyword evidence="4 5" id="KW-0539">Nucleus</keyword>
<feature type="DNA-binding region" description="HMG box" evidence="5">
    <location>
        <begin position="41"/>
        <end position="112"/>
    </location>
</feature>
<evidence type="ECO:0000313" key="8">
    <source>
        <dbReference type="EMBL" id="KAK1402357.1"/>
    </source>
</evidence>
<feature type="region of interest" description="Disordered" evidence="6">
    <location>
        <begin position="21"/>
        <end position="43"/>
    </location>
</feature>